<accession>A0A8C6WUW4</accession>
<reference evidence="1" key="2">
    <citation type="submission" date="2025-09" db="UniProtKB">
        <authorList>
            <consortium name="Ensembl"/>
        </authorList>
    </citation>
    <scope>IDENTIFICATION</scope>
</reference>
<keyword evidence="2" id="KW-1185">Reference proteome</keyword>
<evidence type="ECO:0000313" key="1">
    <source>
        <dbReference type="Ensembl" id="ENSNMLP00000033698.1"/>
    </source>
</evidence>
<evidence type="ECO:0000313" key="2">
    <source>
        <dbReference type="Proteomes" id="UP000694523"/>
    </source>
</evidence>
<name>A0A8C6WUW4_9GOBI</name>
<dbReference type="AlphaFoldDB" id="A0A8C6WUW4"/>
<proteinExistence type="predicted"/>
<dbReference type="Gene3D" id="3.90.175.10">
    <property type="entry name" value="Diphtheria Toxin, domain 1"/>
    <property type="match status" value="2"/>
</dbReference>
<sequence>MSNRWAEDDCDLPYGVLRLGSDAAQEGCTYVMYHGTSSRNAELVKRSGFQQSSDGMLGRGVYLSRDPQKASCYPLNHPEKDKVIIQVQVNVGRVKRIRRQNHPLRKTWHDHGYDTAWVPPNCGMVPSGLEEDCVWDPRRIKVLKVIKPFASLYYILVCSIQGGVSKTFVMYHGTTRSNARSILRSGFRRSTKGLLDPGCTSLGTRIRLDATPSDTPRVTRHPKQKTWHDYGYDTAWVPPDCGMVKSGLEEDCVWDPSRIQVLCII</sequence>
<dbReference type="SUPFAM" id="SSF56399">
    <property type="entry name" value="ADP-ribosylation"/>
    <property type="match status" value="2"/>
</dbReference>
<organism evidence="1 2">
    <name type="scientific">Neogobius melanostomus</name>
    <name type="common">round goby</name>
    <dbReference type="NCBI Taxonomy" id="47308"/>
    <lineage>
        <taxon>Eukaryota</taxon>
        <taxon>Metazoa</taxon>
        <taxon>Chordata</taxon>
        <taxon>Craniata</taxon>
        <taxon>Vertebrata</taxon>
        <taxon>Euteleostomi</taxon>
        <taxon>Actinopterygii</taxon>
        <taxon>Neopterygii</taxon>
        <taxon>Teleostei</taxon>
        <taxon>Neoteleostei</taxon>
        <taxon>Acanthomorphata</taxon>
        <taxon>Gobiaria</taxon>
        <taxon>Gobiiformes</taxon>
        <taxon>Gobioidei</taxon>
        <taxon>Gobiidae</taxon>
        <taxon>Benthophilinae</taxon>
        <taxon>Neogobiini</taxon>
        <taxon>Neogobius</taxon>
    </lineage>
</organism>
<protein>
    <submittedName>
        <fullName evidence="1">Grass carp reovirus (GCRV)-induced gene 2e</fullName>
    </submittedName>
</protein>
<reference evidence="1" key="1">
    <citation type="submission" date="2025-08" db="UniProtKB">
        <authorList>
            <consortium name="Ensembl"/>
        </authorList>
    </citation>
    <scope>IDENTIFICATION</scope>
</reference>
<dbReference type="GO" id="GO:0005737">
    <property type="term" value="C:cytoplasm"/>
    <property type="evidence" value="ECO:0007669"/>
    <property type="project" value="TreeGrafter"/>
</dbReference>
<dbReference type="PANTHER" id="PTHR36542:SF2">
    <property type="entry name" value="GIG2-LIKE PROTEIN DRED-RELATED"/>
    <property type="match status" value="1"/>
</dbReference>
<dbReference type="Proteomes" id="UP000694523">
    <property type="component" value="Unplaced"/>
</dbReference>
<dbReference type="Ensembl" id="ENSNMLT00000037541.1">
    <property type="protein sequence ID" value="ENSNMLP00000033698.1"/>
    <property type="gene ID" value="ENSNMLG00000020789.1"/>
</dbReference>
<dbReference type="PANTHER" id="PTHR36542">
    <property type="entry name" value="GIG2-LIKE PROTEIN DRED-RELATED"/>
    <property type="match status" value="1"/>
</dbReference>